<keyword evidence="5" id="KW-1185">Reference proteome</keyword>
<dbReference type="InterPro" id="IPR055566">
    <property type="entry name" value="ARM_LIN"/>
</dbReference>
<dbReference type="PANTHER" id="PTHR35549">
    <property type="entry name" value="OS04G0584500 PROTEIN"/>
    <property type="match status" value="1"/>
</dbReference>
<evidence type="ECO:0000313" key="4">
    <source>
        <dbReference type="EMBL" id="KAG0495416.1"/>
    </source>
</evidence>
<accession>A0A835VGB1</accession>
<protein>
    <submittedName>
        <fullName evidence="4">Uncharacterized protein</fullName>
    </submittedName>
</protein>
<dbReference type="PANTHER" id="PTHR35549:SF2">
    <property type="entry name" value="TRANSDUCIN_WD40 REPEAT-LIKE SUPERFAMILY PROTEIN"/>
    <property type="match status" value="1"/>
</dbReference>
<dbReference type="AlphaFoldDB" id="A0A835VGB1"/>
<proteinExistence type="predicted"/>
<feature type="repeat" description="WD" evidence="1">
    <location>
        <begin position="504"/>
        <end position="526"/>
    </location>
</feature>
<dbReference type="InterPro" id="IPR056514">
    <property type="entry name" value="ARM_LIN_2nd"/>
</dbReference>
<dbReference type="EMBL" id="JADCNL010000001">
    <property type="protein sequence ID" value="KAG0495416.1"/>
    <property type="molecule type" value="Genomic_DNA"/>
</dbReference>
<evidence type="ECO:0000313" key="5">
    <source>
        <dbReference type="Proteomes" id="UP000636800"/>
    </source>
</evidence>
<feature type="domain" description="Putative E3 ubiquitin-protein ligase LIN ARM-like" evidence="2">
    <location>
        <begin position="218"/>
        <end position="465"/>
    </location>
</feature>
<keyword evidence="1" id="KW-0853">WD repeat</keyword>
<evidence type="ECO:0000259" key="3">
    <source>
        <dbReference type="Pfam" id="PF23654"/>
    </source>
</evidence>
<dbReference type="InterPro" id="IPR036322">
    <property type="entry name" value="WD40_repeat_dom_sf"/>
</dbReference>
<organism evidence="4 5">
    <name type="scientific">Vanilla planifolia</name>
    <name type="common">Vanilla</name>
    <dbReference type="NCBI Taxonomy" id="51239"/>
    <lineage>
        <taxon>Eukaryota</taxon>
        <taxon>Viridiplantae</taxon>
        <taxon>Streptophyta</taxon>
        <taxon>Embryophyta</taxon>
        <taxon>Tracheophyta</taxon>
        <taxon>Spermatophyta</taxon>
        <taxon>Magnoliopsida</taxon>
        <taxon>Liliopsida</taxon>
        <taxon>Asparagales</taxon>
        <taxon>Orchidaceae</taxon>
        <taxon>Vanilloideae</taxon>
        <taxon>Vanilleae</taxon>
        <taxon>Vanilla</taxon>
    </lineage>
</organism>
<dbReference type="SUPFAM" id="SSF48371">
    <property type="entry name" value="ARM repeat"/>
    <property type="match status" value="1"/>
</dbReference>
<evidence type="ECO:0000256" key="1">
    <source>
        <dbReference type="PROSITE-ProRule" id="PRU00221"/>
    </source>
</evidence>
<dbReference type="SUPFAM" id="SSF50978">
    <property type="entry name" value="WD40 repeat-like"/>
    <property type="match status" value="1"/>
</dbReference>
<dbReference type="Proteomes" id="UP000636800">
    <property type="component" value="Chromosome 1"/>
</dbReference>
<comment type="caution">
    <text evidence="4">The sequence shown here is derived from an EMBL/GenBank/DDBJ whole genome shotgun (WGS) entry which is preliminary data.</text>
</comment>
<sequence length="665" mass="73686">MALKRNVHEAAILIYLLNPSPSDIRSLELLPTLVEIACSSNGQTQAMISLPMTPTSASIAIIEVLVTAFDYVTNNMHLAAISSPRVLSKLVNVAMNNGVDEGASLATILMNCMRLNGNCRKFLSQVAPVEPFIQLLRSGGLSAKSATLDYFQELLCVPRKYIHGFQALVRKEQPKAQEFIIISVYLYKLCQVDTFAEPLCIDPSLSVNIIQTTPSNTSSGRTSIMPILIACVRQDKNKNQLFAANLLLQLDMLEGTKGTKVFRQEAVGALIEAVVRGDDHSMQSFSSFLLSNLGGTFSWTGESYTAAWLLKKAGLTSACHRNMVRDIDWLDPCLQGSEASASSRMASKVVIEHGRPVFCALAMGIQSQTRSVQRDCLIACAWLASEMSVRSSRLRNSACEILLDKVASFLHPGTQFDERVLACLTVYNYTSGKGKWKLLNFSEGIRESLRRLSGVTWMAEEMLNVTNYVLPTKPRVSCVHTQTLEIVNTGNGSATAIIFFKGNLYTGYSDGSIKVWNIRGQQSMLIWEVRKTRKLSLAFLCSKKEIDMKDYKETEIRAATTSWKIQKNPINSICVFKGWVYCAGASIEASRAMIFLREKQQSVGRLSAGSKVTSLLTANDVILCGTEAGLVKVCMIGKWSLVSILRVQHFKQIEEFKSKYKNYKR</sequence>
<dbReference type="Pfam" id="PF23628">
    <property type="entry name" value="ARM_LIN_C"/>
    <property type="match status" value="2"/>
</dbReference>
<reference evidence="4 5" key="1">
    <citation type="journal article" date="2020" name="Nat. Food">
        <title>A phased Vanilla planifolia genome enables genetic improvement of flavour and production.</title>
        <authorList>
            <person name="Hasing T."/>
            <person name="Tang H."/>
            <person name="Brym M."/>
            <person name="Khazi F."/>
            <person name="Huang T."/>
            <person name="Chambers A.H."/>
        </authorList>
    </citation>
    <scope>NUCLEOTIDE SEQUENCE [LARGE SCALE GENOMIC DNA]</scope>
    <source>
        <tissue evidence="4">Leaf</tissue>
    </source>
</reference>
<evidence type="ECO:0000259" key="2">
    <source>
        <dbReference type="Pfam" id="PF23628"/>
    </source>
</evidence>
<dbReference type="InterPro" id="IPR001680">
    <property type="entry name" value="WD40_rpt"/>
</dbReference>
<feature type="domain" description="Putative E3 ubiquitin-protein ligase LIN ARM repeats" evidence="3">
    <location>
        <begin position="2"/>
        <end position="63"/>
    </location>
</feature>
<name>A0A835VGB1_VANPL</name>
<gene>
    <name evidence="4" type="ORF">HPP92_000107</name>
</gene>
<dbReference type="Pfam" id="PF23654">
    <property type="entry name" value="ARM_LIN_2nd"/>
    <property type="match status" value="1"/>
</dbReference>
<dbReference type="PROSITE" id="PS50082">
    <property type="entry name" value="WD_REPEATS_2"/>
    <property type="match status" value="1"/>
</dbReference>
<dbReference type="InterPro" id="IPR016024">
    <property type="entry name" value="ARM-type_fold"/>
</dbReference>
<feature type="domain" description="Putative E3 ubiquitin-protein ligase LIN ARM-like" evidence="2">
    <location>
        <begin position="65"/>
        <end position="161"/>
    </location>
</feature>